<dbReference type="AlphaFoldDB" id="A0A9W8EA88"/>
<dbReference type="Proteomes" id="UP001151582">
    <property type="component" value="Unassembled WGS sequence"/>
</dbReference>
<reference evidence="1" key="1">
    <citation type="submission" date="2022-07" db="EMBL/GenBank/DDBJ databases">
        <title>Phylogenomic reconstructions and comparative analyses of Kickxellomycotina fungi.</title>
        <authorList>
            <person name="Reynolds N.K."/>
            <person name="Stajich J.E."/>
            <person name="Barry K."/>
            <person name="Grigoriev I.V."/>
            <person name="Crous P."/>
            <person name="Smith M.E."/>
        </authorList>
    </citation>
    <scope>NUCLEOTIDE SEQUENCE</scope>
    <source>
        <strain evidence="1">RSA 567</strain>
    </source>
</reference>
<keyword evidence="2" id="KW-1185">Reference proteome</keyword>
<dbReference type="OrthoDB" id="10428304at2759"/>
<protein>
    <submittedName>
        <fullName evidence="1">Uncharacterized protein</fullName>
    </submittedName>
</protein>
<name>A0A9W8EA88_9FUNG</name>
<sequence>MVFLIATVIKFAVSNLNSGMTEFTIGFWIWRDILKVAVLNNNPQVARIAAVRFSEFHVRWYRDAYHAYYDEFNTTDHDDWPERDMEGDSRAKNNRNDDIQRLIRPEVDNASASFRMWQRALFWTWAIELGNDEVREVLKPNYENWTTEDNNRLTTIMCQLNVSKVCDYLKTLKYTPGAPIESEQMTIAQRLREFPDPYMNWDPRNPRQVWVAKPEDQ</sequence>
<gene>
    <name evidence="1" type="ORF">H4R34_006126</name>
</gene>
<dbReference type="EMBL" id="JANBQB010001877">
    <property type="protein sequence ID" value="KAJ1969832.1"/>
    <property type="molecule type" value="Genomic_DNA"/>
</dbReference>
<organism evidence="1 2">
    <name type="scientific">Dimargaris verticillata</name>
    <dbReference type="NCBI Taxonomy" id="2761393"/>
    <lineage>
        <taxon>Eukaryota</taxon>
        <taxon>Fungi</taxon>
        <taxon>Fungi incertae sedis</taxon>
        <taxon>Zoopagomycota</taxon>
        <taxon>Kickxellomycotina</taxon>
        <taxon>Dimargaritomycetes</taxon>
        <taxon>Dimargaritales</taxon>
        <taxon>Dimargaritaceae</taxon>
        <taxon>Dimargaris</taxon>
    </lineage>
</organism>
<accession>A0A9W8EA88</accession>
<evidence type="ECO:0000313" key="2">
    <source>
        <dbReference type="Proteomes" id="UP001151582"/>
    </source>
</evidence>
<evidence type="ECO:0000313" key="1">
    <source>
        <dbReference type="EMBL" id="KAJ1969832.1"/>
    </source>
</evidence>
<comment type="caution">
    <text evidence="1">The sequence shown here is derived from an EMBL/GenBank/DDBJ whole genome shotgun (WGS) entry which is preliminary data.</text>
</comment>
<proteinExistence type="predicted"/>